<dbReference type="InterPro" id="IPR005331">
    <property type="entry name" value="Sulfotransferase"/>
</dbReference>
<dbReference type="Gene3D" id="3.40.50.300">
    <property type="entry name" value="P-loop containing nucleotide triphosphate hydrolases"/>
    <property type="match status" value="1"/>
</dbReference>
<organism evidence="2 3">
    <name type="scientific">Phaeobacter inhibens</name>
    <dbReference type="NCBI Taxonomy" id="221822"/>
    <lineage>
        <taxon>Bacteria</taxon>
        <taxon>Pseudomonadati</taxon>
        <taxon>Pseudomonadota</taxon>
        <taxon>Alphaproteobacteria</taxon>
        <taxon>Rhodobacterales</taxon>
        <taxon>Roseobacteraceae</taxon>
        <taxon>Phaeobacter</taxon>
    </lineage>
</organism>
<reference evidence="2 3" key="2">
    <citation type="journal article" date="2017" name="Int. J. Syst. Evol. Microbiol.">
        <title>Adaptation of Surface-Associated Bacteria to the Open Ocean: A Genomically Distinct Subpopulation of Phaeobacter gallaeciensis Colonizes Pacific Mesozooplankton.</title>
        <authorList>
            <person name="Freese H.M."/>
            <person name="Methner A."/>
            <person name="Overmann J."/>
        </authorList>
    </citation>
    <scope>NUCLEOTIDE SEQUENCE [LARGE SCALE GENOMIC DNA]</scope>
    <source>
        <strain evidence="2 3">P66</strain>
    </source>
</reference>
<feature type="compositionally biased region" description="Low complexity" evidence="1">
    <location>
        <begin position="29"/>
        <end position="43"/>
    </location>
</feature>
<evidence type="ECO:0000313" key="3">
    <source>
        <dbReference type="Proteomes" id="UP000236536"/>
    </source>
</evidence>
<evidence type="ECO:0000256" key="1">
    <source>
        <dbReference type="SAM" id="MobiDB-lite"/>
    </source>
</evidence>
<dbReference type="InterPro" id="IPR027417">
    <property type="entry name" value="P-loop_NTPase"/>
</dbReference>
<dbReference type="SUPFAM" id="SSF52540">
    <property type="entry name" value="P-loop containing nucleoside triphosphate hydrolases"/>
    <property type="match status" value="1"/>
</dbReference>
<feature type="compositionally biased region" description="Low complexity" evidence="1">
    <location>
        <begin position="52"/>
        <end position="65"/>
    </location>
</feature>
<name>A0ABN5GUP1_9RHOB</name>
<reference evidence="2 3" key="1">
    <citation type="journal article" date="2017" name="Genome Biol. Evol.">
        <title>Trajectories and Drivers of Genome Evolution in Surface-Associated Marine Phaeobacter.</title>
        <authorList>
            <person name="Freese H.M."/>
            <person name="Sikorski J."/>
            <person name="Bunk B."/>
            <person name="Scheuner C."/>
            <person name="Meier-Kolthoff J.P."/>
            <person name="Sproer C."/>
            <person name="Gram L."/>
            <person name="Overmann J."/>
        </authorList>
    </citation>
    <scope>NUCLEOTIDE SEQUENCE [LARGE SCALE GENOMIC DNA]</scope>
    <source>
        <strain evidence="2 3">P66</strain>
    </source>
</reference>
<proteinExistence type="predicted"/>
<keyword evidence="2" id="KW-0614">Plasmid</keyword>
<keyword evidence="3" id="KW-1185">Reference proteome</keyword>
<geneLocation type="plasmid" evidence="2 3">
    <name>pP66_f</name>
</geneLocation>
<protein>
    <submittedName>
        <fullName evidence="2">Sulfotransferase family protein</fullName>
    </submittedName>
</protein>
<gene>
    <name evidence="2" type="ORF">PhaeoP66_04462</name>
</gene>
<accession>A0ABN5GUP1</accession>
<sequence length="387" mass="43913">MPGQARMHNGSLRHRRPDIFDRVKSTAIRGLSNSSLRPRNNSRQARRHRITRQTPNQTQTQAQNPGSDLDPASAAVIGRPSPLHGRASPPQPPRKPRSSAPLRLTSSPPFAKARQRIRHLPTKLEQALIMSQVSSQTSGSRTVAETAFEARFSPRLVAAETYHDPNDVILFMHIPKTAGMSVGKALQAAFDIFHPVSWENTNQSFRNKTRKALYRRSDEANPCRQVLMGHFAWSDVMYWRHQELPLKCATIIRDPLDRFVSNYRYNTSDKHPQHEAFAARYPTLESYAHVLPLDYQLSLMTGAFYSFDHALEKLNRYYSFIGVTEHLGASLQHFRRSHGLAELTEHRENTGSKAKAAEDIPDAVRNIVGEKSRNDARLHQLVSRCYG</sequence>
<feature type="region of interest" description="Disordered" evidence="1">
    <location>
        <begin position="25"/>
        <end position="112"/>
    </location>
</feature>
<dbReference type="EMBL" id="CP010711">
    <property type="protein sequence ID" value="AUQ97188.1"/>
    <property type="molecule type" value="Genomic_DNA"/>
</dbReference>
<evidence type="ECO:0000313" key="2">
    <source>
        <dbReference type="EMBL" id="AUQ97188.1"/>
    </source>
</evidence>
<dbReference type="Pfam" id="PF03567">
    <property type="entry name" value="Sulfotransfer_2"/>
    <property type="match status" value="1"/>
</dbReference>
<dbReference type="Proteomes" id="UP000236536">
    <property type="component" value="Plasmid pP66_f"/>
</dbReference>